<keyword evidence="2" id="KW-0433">Leucine-rich repeat</keyword>
<name>A0A8I6YKK9_HORVV</name>
<dbReference type="Gene3D" id="1.10.8.430">
    <property type="entry name" value="Helical domain of apoptotic protease-activating factors"/>
    <property type="match status" value="1"/>
</dbReference>
<dbReference type="InterPro" id="IPR032675">
    <property type="entry name" value="LRR_dom_sf"/>
</dbReference>
<evidence type="ECO:0000256" key="7">
    <source>
        <dbReference type="ARBA" id="ARBA00023054"/>
    </source>
</evidence>
<gene>
    <name evidence="13" type="primary">LOC123413121</name>
</gene>
<protein>
    <submittedName>
        <fullName evidence="13">Uncharacterized protein</fullName>
    </submittedName>
</protein>
<dbReference type="SUPFAM" id="SSF52058">
    <property type="entry name" value="L domain-like"/>
    <property type="match status" value="1"/>
</dbReference>
<dbReference type="InterPro" id="IPR058922">
    <property type="entry name" value="WHD_DRP"/>
</dbReference>
<evidence type="ECO:0000313" key="13">
    <source>
        <dbReference type="EnsemblPlants" id="HORVU.MOREX.r3.7HG0752370.1"/>
    </source>
</evidence>
<dbReference type="InterPro" id="IPR036388">
    <property type="entry name" value="WH-like_DNA-bd_sf"/>
</dbReference>
<dbReference type="GO" id="GO:0005524">
    <property type="term" value="F:ATP binding"/>
    <property type="evidence" value="ECO:0007669"/>
    <property type="project" value="UniProtKB-KW"/>
</dbReference>
<dbReference type="PANTHER" id="PTHR36766">
    <property type="entry name" value="PLANT BROAD-SPECTRUM MILDEW RESISTANCE PROTEIN RPW8"/>
    <property type="match status" value="1"/>
</dbReference>
<evidence type="ECO:0000259" key="10">
    <source>
        <dbReference type="Pfam" id="PF18052"/>
    </source>
</evidence>
<keyword evidence="14" id="KW-1185">Reference proteome</keyword>
<keyword evidence="7" id="KW-0175">Coiled coil</keyword>
<dbReference type="SUPFAM" id="SSF52540">
    <property type="entry name" value="P-loop containing nucleoside triphosphate hydrolases"/>
    <property type="match status" value="1"/>
</dbReference>
<dbReference type="Pfam" id="PF18052">
    <property type="entry name" value="Rx_N"/>
    <property type="match status" value="1"/>
</dbReference>
<dbReference type="GO" id="GO:0002758">
    <property type="term" value="P:innate immune response-activating signaling pathway"/>
    <property type="evidence" value="ECO:0007669"/>
    <property type="project" value="UniProtKB-ARBA"/>
</dbReference>
<proteinExistence type="inferred from homology"/>
<dbReference type="GO" id="GO:0009626">
    <property type="term" value="P:plant-type hypersensitive response"/>
    <property type="evidence" value="ECO:0007669"/>
    <property type="project" value="UniProtKB-ARBA"/>
</dbReference>
<reference evidence="14" key="1">
    <citation type="journal article" date="2012" name="Nature">
        <title>A physical, genetic and functional sequence assembly of the barley genome.</title>
        <authorList>
            <consortium name="The International Barley Genome Sequencing Consortium"/>
            <person name="Mayer K.F."/>
            <person name="Waugh R."/>
            <person name="Brown J.W."/>
            <person name="Schulman A."/>
            <person name="Langridge P."/>
            <person name="Platzer M."/>
            <person name="Fincher G.B."/>
            <person name="Muehlbauer G.J."/>
            <person name="Sato K."/>
            <person name="Close T.J."/>
            <person name="Wise R.P."/>
            <person name="Stein N."/>
        </authorList>
    </citation>
    <scope>NUCLEOTIDE SEQUENCE [LARGE SCALE GENOMIC DNA]</scope>
    <source>
        <strain evidence="14">cv. Morex</strain>
    </source>
</reference>
<evidence type="ECO:0000256" key="5">
    <source>
        <dbReference type="ARBA" id="ARBA00022821"/>
    </source>
</evidence>
<dbReference type="GO" id="GO:0043531">
    <property type="term" value="F:ADP binding"/>
    <property type="evidence" value="ECO:0007669"/>
    <property type="project" value="InterPro"/>
</dbReference>
<sequence>MAMVLDAFASYLADLLTQVDAQELEMHIDASDEIDKMGNKLHDLKNFLADADRRNITDKSVQEWVGQLKRAMYEAADILDLCQLKVVESGTSHVNVGCLDPLLFCMQNFRGCFNPLLLCMQNPSDAHEIGTRIKALNQRLDTIKEQSVAFGFINLGPNEEHSSNMHMSHRRNPSREMSGDPDRFGVVGEKIEEDTKSLVAQIMQAGNKVNNNIMVLAIIGVGGVGKTTLAQKVFNDKAIQGEFSKKIWLSIDKNFSEVELLRRAVIEAGGDHRRAGNTKATLDQTLKDALIGHKTLLVMDDVWNHGVWEGVLKVPFNAAASGSQVLITTRDEGVALGMIATWPYHHVNTLPPDDAWLLLKKQVLSSDIDEKHINMLTDIGLKIIQKIGGLPLSIKLMGGLLRERGGTRHYWEKVLDDSKWSMAKMPRELNYAVYLSYEDMPSYLRQCFLYYSLLPKRKKFHVSEVVAMWISEGCIHGSLDDLEESGRYYYNELISRNLIEPDKSHFDQSYCSMHDIVRSFAQYMTEDEALIAHNGDINILAELNSQKFLRLSIEANGLQPGEIYWKSIHKQHVRTLISTIQIKMKHGDSLDTFSCLRVLHIESVDVATLVESLHQLKHLRYLALINSDIAVLPENIGNMKLLQFINLCGCTQLVKLPDSIVNLGQLRLLSIPSIDMIPRGFCSLTSMRRLDGFRAHMDGDWCSLDELGPLSQLRTLKVIQMESVSAASFAANARLGEKIHLIDLFLHCTSKLGDYWFCKEYEGISVQEQQRIEKVFDVLCPPPSVEGLHIEGYFGQQLPSWMMSTLTVPLNNLKTLYFSDLACCTQLPNGLCQLPYLQLLEVCNAPCIKRVGSGFFQAAATPFPRLNNLSLIGMVEWEEWEWEEKVEAMPRLDELLLCNCRLGRVPPGLASSARSLRKLIIQDIKHLSHLENFPFIVDLTLLGSPDLERITNFPNLEKLTITDCPKLNVVESIPALEMLVLEDYNMEELPEYMRDIEPRHFQLFCRLWLLCSVAAGQSSLEWDKFSHMEHVKAYAYEYDGMNKRKWYVLYTGGDNFKIDSNISRSSILKETLSSSMVGTQGFESLYKMRRSTFSYICSLVKVPLSEHMMVNRHTFVDERVLSLHDAVAIALRMLNSGETPEIVGSSFGVDGSLVSLLTRKFVKALEERAMHHISLSGSAQVEKIRRKFDKIHGLPNHCGVVHTTHIKFGSKNHENEENDGMLLHVVVDADMRFTGISLRPQGTMNKSRFFHDAYVVVESRVEGVRLNGRKLNVSSGAGLEVSEYVIGDIDDNIPWLPTPYELDNDLSLSDAKVEFKRRHSAATDVALRPLTWLKETWKCLEGEGWNPNNEREIYWTVSTCCMLHNIVIEMEKEGVGMPRDREDNYMH</sequence>
<keyword evidence="6" id="KW-0067">ATP-binding</keyword>
<dbReference type="Pfam" id="PF23598">
    <property type="entry name" value="LRR_14"/>
    <property type="match status" value="1"/>
</dbReference>
<dbReference type="InterPro" id="IPR041118">
    <property type="entry name" value="Rx_N"/>
</dbReference>
<evidence type="ECO:0000259" key="9">
    <source>
        <dbReference type="Pfam" id="PF00931"/>
    </source>
</evidence>
<dbReference type="EnsemblPlants" id="HORVU.MOREX.r3.7HG0752370.1">
    <property type="protein sequence ID" value="HORVU.MOREX.r3.7HG0752370.1"/>
    <property type="gene ID" value="HORVU.MOREX.r3.7HG0752370"/>
</dbReference>
<evidence type="ECO:0000256" key="4">
    <source>
        <dbReference type="ARBA" id="ARBA00022741"/>
    </source>
</evidence>
<reference evidence="13" key="3">
    <citation type="submission" date="2022-01" db="UniProtKB">
        <authorList>
            <consortium name="EnsemblPlants"/>
        </authorList>
    </citation>
    <scope>IDENTIFICATION</scope>
    <source>
        <strain evidence="13">subsp. vulgare</strain>
    </source>
</reference>
<feature type="domain" description="Disease resistance N-terminal" evidence="10">
    <location>
        <begin position="10"/>
        <end position="90"/>
    </location>
</feature>
<dbReference type="InterPro" id="IPR055414">
    <property type="entry name" value="LRR_R13L4/SHOC2-like"/>
</dbReference>
<dbReference type="FunFam" id="1.10.10.10:FF:000322">
    <property type="entry name" value="Probable disease resistance protein At1g63360"/>
    <property type="match status" value="1"/>
</dbReference>
<organism evidence="13 14">
    <name type="scientific">Hordeum vulgare subsp. vulgare</name>
    <name type="common">Domesticated barley</name>
    <dbReference type="NCBI Taxonomy" id="112509"/>
    <lineage>
        <taxon>Eukaryota</taxon>
        <taxon>Viridiplantae</taxon>
        <taxon>Streptophyta</taxon>
        <taxon>Embryophyta</taxon>
        <taxon>Tracheophyta</taxon>
        <taxon>Spermatophyta</taxon>
        <taxon>Magnoliopsida</taxon>
        <taxon>Liliopsida</taxon>
        <taxon>Poales</taxon>
        <taxon>Poaceae</taxon>
        <taxon>BOP clade</taxon>
        <taxon>Pooideae</taxon>
        <taxon>Triticodae</taxon>
        <taxon>Triticeae</taxon>
        <taxon>Hordeinae</taxon>
        <taxon>Hordeum</taxon>
    </lineage>
</organism>
<keyword evidence="3" id="KW-0677">Repeat</keyword>
<dbReference type="InterPro" id="IPR002182">
    <property type="entry name" value="NB-ARC"/>
</dbReference>
<feature type="domain" description="NB-ARC" evidence="9">
    <location>
        <begin position="205"/>
        <end position="366"/>
    </location>
</feature>
<dbReference type="InterPro" id="IPR042197">
    <property type="entry name" value="Apaf_helical"/>
</dbReference>
<evidence type="ECO:0000313" key="14">
    <source>
        <dbReference type="Proteomes" id="UP000011116"/>
    </source>
</evidence>
<evidence type="ECO:0000256" key="3">
    <source>
        <dbReference type="ARBA" id="ARBA00022737"/>
    </source>
</evidence>
<dbReference type="Proteomes" id="UP000011116">
    <property type="component" value="Chromosome 7H"/>
</dbReference>
<evidence type="ECO:0000256" key="6">
    <source>
        <dbReference type="ARBA" id="ARBA00022840"/>
    </source>
</evidence>
<dbReference type="PANTHER" id="PTHR36766:SF36">
    <property type="entry name" value="AAA+ ATPASE DOMAIN-CONTAINING PROTEIN"/>
    <property type="match status" value="1"/>
</dbReference>
<dbReference type="OrthoDB" id="2668416at2759"/>
<dbReference type="Gene3D" id="3.40.50.300">
    <property type="entry name" value="P-loop containing nucleotide triphosphate hydrolases"/>
    <property type="match status" value="1"/>
</dbReference>
<feature type="domain" description="Disease resistance R13L4/SHOC-2-like LRR" evidence="12">
    <location>
        <begin position="572"/>
        <end position="905"/>
    </location>
</feature>
<dbReference type="Gene3D" id="3.80.10.10">
    <property type="entry name" value="Ribonuclease Inhibitor"/>
    <property type="match status" value="1"/>
</dbReference>
<evidence type="ECO:0000259" key="11">
    <source>
        <dbReference type="Pfam" id="PF23559"/>
    </source>
</evidence>
<dbReference type="KEGG" id="hvg:123413121"/>
<dbReference type="Gramene" id="HORVU.MOREX.r3.7HG0752370.1">
    <property type="protein sequence ID" value="HORVU.MOREX.r3.7HG0752370.1"/>
    <property type="gene ID" value="HORVU.MOREX.r3.7HG0752370"/>
</dbReference>
<dbReference type="Pfam" id="PF00931">
    <property type="entry name" value="NB-ARC"/>
    <property type="match status" value="1"/>
</dbReference>
<keyword evidence="5" id="KW-0611">Plant defense</keyword>
<feature type="region of interest" description="Disordered" evidence="8">
    <location>
        <begin position="160"/>
        <end position="181"/>
    </location>
</feature>
<evidence type="ECO:0000259" key="12">
    <source>
        <dbReference type="Pfam" id="PF23598"/>
    </source>
</evidence>
<feature type="domain" description="Disease resistance protein winged helix" evidence="11">
    <location>
        <begin position="454"/>
        <end position="521"/>
    </location>
</feature>
<dbReference type="InterPro" id="IPR038005">
    <property type="entry name" value="RX-like_CC"/>
</dbReference>
<dbReference type="GO" id="GO:0042742">
    <property type="term" value="P:defense response to bacterium"/>
    <property type="evidence" value="ECO:0007669"/>
    <property type="project" value="UniProtKB-ARBA"/>
</dbReference>
<dbReference type="GeneID" id="123413121"/>
<evidence type="ECO:0000256" key="8">
    <source>
        <dbReference type="SAM" id="MobiDB-lite"/>
    </source>
</evidence>
<comment type="similarity">
    <text evidence="1">Belongs to the disease resistance NB-LRR family.</text>
</comment>
<dbReference type="RefSeq" id="XP_044962009.1">
    <property type="nucleotide sequence ID" value="XM_045106074.1"/>
</dbReference>
<keyword evidence="4" id="KW-0547">Nucleotide-binding</keyword>
<dbReference type="CDD" id="cd14798">
    <property type="entry name" value="RX-CC_like"/>
    <property type="match status" value="1"/>
</dbReference>
<dbReference type="Pfam" id="PF23559">
    <property type="entry name" value="WHD_DRP"/>
    <property type="match status" value="1"/>
</dbReference>
<dbReference type="Gene3D" id="1.10.10.10">
    <property type="entry name" value="Winged helix-like DNA-binding domain superfamily/Winged helix DNA-binding domain"/>
    <property type="match status" value="1"/>
</dbReference>
<evidence type="ECO:0000256" key="2">
    <source>
        <dbReference type="ARBA" id="ARBA00022614"/>
    </source>
</evidence>
<reference evidence="13" key="2">
    <citation type="submission" date="2020-10" db="EMBL/GenBank/DDBJ databases">
        <authorList>
            <person name="Scholz U."/>
            <person name="Mascher M."/>
            <person name="Fiebig A."/>
        </authorList>
    </citation>
    <scope>NUCLEOTIDE SEQUENCE [LARGE SCALE GENOMIC DNA]</scope>
    <source>
        <strain evidence="13">cv. Morex</strain>
    </source>
</reference>
<dbReference type="Gene3D" id="1.20.5.4130">
    <property type="match status" value="1"/>
</dbReference>
<accession>A0A8I6YKK9</accession>
<dbReference type="InterPro" id="IPR027417">
    <property type="entry name" value="P-loop_NTPase"/>
</dbReference>
<evidence type="ECO:0000256" key="1">
    <source>
        <dbReference type="ARBA" id="ARBA00008894"/>
    </source>
</evidence>
<dbReference type="PRINTS" id="PR00364">
    <property type="entry name" value="DISEASERSIST"/>
</dbReference>